<evidence type="ECO:0000259" key="3">
    <source>
        <dbReference type="Pfam" id="PF13559"/>
    </source>
</evidence>
<evidence type="ECO:0000256" key="1">
    <source>
        <dbReference type="SAM" id="MobiDB-lite"/>
    </source>
</evidence>
<dbReference type="AlphaFoldDB" id="A0A7I9XWF5"/>
<dbReference type="InterPro" id="IPR025403">
    <property type="entry name" value="TgpA-like_C"/>
</dbReference>
<name>A0A7I9XWF5_9MYCO</name>
<feature type="domain" description="Protein-glutamine gamma-glutamyltransferase-like C-terminal" evidence="3">
    <location>
        <begin position="123"/>
        <end position="189"/>
    </location>
</feature>
<keyword evidence="5" id="KW-1185">Reference proteome</keyword>
<proteinExistence type="predicted"/>
<keyword evidence="2" id="KW-1133">Transmembrane helix</keyword>
<protein>
    <submittedName>
        <fullName evidence="4">Membrane protein</fullName>
    </submittedName>
</protein>
<keyword evidence="2" id="KW-0472">Membrane</keyword>
<feature type="region of interest" description="Disordered" evidence="1">
    <location>
        <begin position="194"/>
        <end position="217"/>
    </location>
</feature>
<evidence type="ECO:0000256" key="2">
    <source>
        <dbReference type="SAM" id="Phobius"/>
    </source>
</evidence>
<dbReference type="Proteomes" id="UP000465361">
    <property type="component" value="Unassembled WGS sequence"/>
</dbReference>
<gene>
    <name evidence="4" type="ORF">MBOT_14870</name>
</gene>
<organism evidence="4 5">
    <name type="scientific">Mycobacterium botniense</name>
    <dbReference type="NCBI Taxonomy" id="84962"/>
    <lineage>
        <taxon>Bacteria</taxon>
        <taxon>Bacillati</taxon>
        <taxon>Actinomycetota</taxon>
        <taxon>Actinomycetes</taxon>
        <taxon>Mycobacteriales</taxon>
        <taxon>Mycobacteriaceae</taxon>
        <taxon>Mycobacterium</taxon>
    </lineage>
</organism>
<feature type="transmembrane region" description="Helical" evidence="2">
    <location>
        <begin position="54"/>
        <end position="76"/>
    </location>
</feature>
<dbReference type="EMBL" id="BLKW01000002">
    <property type="protein sequence ID" value="GFG74122.1"/>
    <property type="molecule type" value="Genomic_DNA"/>
</dbReference>
<evidence type="ECO:0000313" key="5">
    <source>
        <dbReference type="Proteomes" id="UP000465361"/>
    </source>
</evidence>
<reference evidence="4 5" key="1">
    <citation type="journal article" date="2019" name="Emerg. Microbes Infect.">
        <title>Comprehensive subspecies identification of 175 nontuberculous mycobacteria species based on 7547 genomic profiles.</title>
        <authorList>
            <person name="Matsumoto Y."/>
            <person name="Kinjo T."/>
            <person name="Motooka D."/>
            <person name="Nabeya D."/>
            <person name="Jung N."/>
            <person name="Uechi K."/>
            <person name="Horii T."/>
            <person name="Iida T."/>
            <person name="Fujita J."/>
            <person name="Nakamura S."/>
        </authorList>
    </citation>
    <scope>NUCLEOTIDE SEQUENCE [LARGE SCALE GENOMIC DNA]</scope>
    <source>
        <strain evidence="4 5">JCM 17322</strain>
    </source>
</reference>
<accession>A0A7I9XWF5</accession>
<comment type="caution">
    <text evidence="4">The sequence shown here is derived from an EMBL/GenBank/DDBJ whole genome shotgun (WGS) entry which is preliminary data.</text>
</comment>
<dbReference type="RefSeq" id="WP_163755612.1">
    <property type="nucleotide sequence ID" value="NZ_BLKW01000002.1"/>
</dbReference>
<evidence type="ECO:0000313" key="4">
    <source>
        <dbReference type="EMBL" id="GFG74122.1"/>
    </source>
</evidence>
<keyword evidence="2" id="KW-0812">Transmembrane</keyword>
<dbReference type="Pfam" id="PF13559">
    <property type="entry name" value="DUF4129"/>
    <property type="match status" value="1"/>
</dbReference>
<sequence>MPAIDIDRNAAHEAAKHELAKAIYPKDSPRQLVRDWVEDLLYRLALKGSSVPGGWLAITAVLTALAIAVVAGIRVARRTMHTHRNTDLQLFDTNLLSAAQHRTSAESHAAAGNWTAAIRHRVRAVARELEERNILNPAPGRTASELARDAGTSLPDLSPELVTAAMVFNDVTYGGRRGTPEEYQMIVNLDDHLRTRSPATPPEVVHPAESGSWAQVE</sequence>